<evidence type="ECO:0000313" key="8">
    <source>
        <dbReference type="EMBL" id="TEB35757.1"/>
    </source>
</evidence>
<keyword evidence="4" id="KW-0862">Zinc</keyword>
<evidence type="ECO:0000313" key="9">
    <source>
        <dbReference type="Proteomes" id="UP000298030"/>
    </source>
</evidence>
<evidence type="ECO:0000256" key="4">
    <source>
        <dbReference type="ARBA" id="ARBA00022833"/>
    </source>
</evidence>
<feature type="region of interest" description="Disordered" evidence="6">
    <location>
        <begin position="1"/>
        <end position="28"/>
    </location>
</feature>
<evidence type="ECO:0000256" key="6">
    <source>
        <dbReference type="SAM" id="MobiDB-lite"/>
    </source>
</evidence>
<reference evidence="8 9" key="1">
    <citation type="journal article" date="2019" name="Nat. Ecol. Evol.">
        <title>Megaphylogeny resolves global patterns of mushroom evolution.</title>
        <authorList>
            <person name="Varga T."/>
            <person name="Krizsan K."/>
            <person name="Foldi C."/>
            <person name="Dima B."/>
            <person name="Sanchez-Garcia M."/>
            <person name="Sanchez-Ramirez S."/>
            <person name="Szollosi G.J."/>
            <person name="Szarkandi J.G."/>
            <person name="Papp V."/>
            <person name="Albert L."/>
            <person name="Andreopoulos W."/>
            <person name="Angelini C."/>
            <person name="Antonin V."/>
            <person name="Barry K.W."/>
            <person name="Bougher N.L."/>
            <person name="Buchanan P."/>
            <person name="Buyck B."/>
            <person name="Bense V."/>
            <person name="Catcheside P."/>
            <person name="Chovatia M."/>
            <person name="Cooper J."/>
            <person name="Damon W."/>
            <person name="Desjardin D."/>
            <person name="Finy P."/>
            <person name="Geml J."/>
            <person name="Haridas S."/>
            <person name="Hughes K."/>
            <person name="Justo A."/>
            <person name="Karasinski D."/>
            <person name="Kautmanova I."/>
            <person name="Kiss B."/>
            <person name="Kocsube S."/>
            <person name="Kotiranta H."/>
            <person name="LaButti K.M."/>
            <person name="Lechner B.E."/>
            <person name="Liimatainen K."/>
            <person name="Lipzen A."/>
            <person name="Lukacs Z."/>
            <person name="Mihaltcheva S."/>
            <person name="Morgado L.N."/>
            <person name="Niskanen T."/>
            <person name="Noordeloos M.E."/>
            <person name="Ohm R.A."/>
            <person name="Ortiz-Santana B."/>
            <person name="Ovrebo C."/>
            <person name="Racz N."/>
            <person name="Riley R."/>
            <person name="Savchenko A."/>
            <person name="Shiryaev A."/>
            <person name="Soop K."/>
            <person name="Spirin V."/>
            <person name="Szebenyi C."/>
            <person name="Tomsovsky M."/>
            <person name="Tulloss R.E."/>
            <person name="Uehling J."/>
            <person name="Grigoriev I.V."/>
            <person name="Vagvolgyi C."/>
            <person name="Papp T."/>
            <person name="Martin F.M."/>
            <person name="Miettinen O."/>
            <person name="Hibbett D.S."/>
            <person name="Nagy L.G."/>
        </authorList>
    </citation>
    <scope>NUCLEOTIDE SEQUENCE [LARGE SCALE GENOMIC DNA]</scope>
    <source>
        <strain evidence="8 9">FP101781</strain>
    </source>
</reference>
<organism evidence="8 9">
    <name type="scientific">Coprinellus micaceus</name>
    <name type="common">Glistening ink-cap mushroom</name>
    <name type="synonym">Coprinus micaceus</name>
    <dbReference type="NCBI Taxonomy" id="71717"/>
    <lineage>
        <taxon>Eukaryota</taxon>
        <taxon>Fungi</taxon>
        <taxon>Dikarya</taxon>
        <taxon>Basidiomycota</taxon>
        <taxon>Agaricomycotina</taxon>
        <taxon>Agaricomycetes</taxon>
        <taxon>Agaricomycetidae</taxon>
        <taxon>Agaricales</taxon>
        <taxon>Agaricineae</taxon>
        <taxon>Psathyrellaceae</taxon>
        <taxon>Coprinellus</taxon>
    </lineage>
</organism>
<dbReference type="Proteomes" id="UP000298030">
    <property type="component" value="Unassembled WGS sequence"/>
</dbReference>
<dbReference type="Pfam" id="PF15926">
    <property type="entry name" value="RNF220"/>
    <property type="match status" value="1"/>
</dbReference>
<dbReference type="SMART" id="SM00734">
    <property type="entry name" value="ZnF_Rad18"/>
    <property type="match status" value="2"/>
</dbReference>
<dbReference type="GO" id="GO:0006281">
    <property type="term" value="P:DNA repair"/>
    <property type="evidence" value="ECO:0007669"/>
    <property type="project" value="UniProtKB-KW"/>
</dbReference>
<keyword evidence="5" id="KW-0234">DNA repair</keyword>
<proteinExistence type="predicted"/>
<dbReference type="STRING" id="71717.A0A4Y7TNH2"/>
<protein>
    <recommendedName>
        <fullName evidence="7">UBZ4-type domain-containing protein</fullName>
    </recommendedName>
</protein>
<evidence type="ECO:0000256" key="1">
    <source>
        <dbReference type="ARBA" id="ARBA00022723"/>
    </source>
</evidence>
<keyword evidence="1" id="KW-0479">Metal-binding</keyword>
<dbReference type="InterPro" id="IPR052443">
    <property type="entry name" value="E3_ubiq-ligase_RNF220-like"/>
</dbReference>
<comment type="caution">
    <text evidence="8">The sequence shown here is derived from an EMBL/GenBank/DDBJ whole genome shotgun (WGS) entry which is preliminary data.</text>
</comment>
<name>A0A4Y7TNH2_COPMI</name>
<dbReference type="AlphaFoldDB" id="A0A4Y7TNH2"/>
<dbReference type="PANTHER" id="PTHR13459">
    <property type="entry name" value="E3 UBIQUITIN-PROTEIN LIGASE RNF220 ISOFORM X1"/>
    <property type="match status" value="1"/>
</dbReference>
<dbReference type="InterPro" id="IPR031824">
    <property type="entry name" value="RNF220_mid"/>
</dbReference>
<feature type="region of interest" description="Disordered" evidence="6">
    <location>
        <begin position="296"/>
        <end position="316"/>
    </location>
</feature>
<evidence type="ECO:0000256" key="2">
    <source>
        <dbReference type="ARBA" id="ARBA00022763"/>
    </source>
</evidence>
<dbReference type="EMBL" id="QPFP01000007">
    <property type="protein sequence ID" value="TEB35757.1"/>
    <property type="molecule type" value="Genomic_DNA"/>
</dbReference>
<dbReference type="GO" id="GO:0003677">
    <property type="term" value="F:DNA binding"/>
    <property type="evidence" value="ECO:0007669"/>
    <property type="project" value="InterPro"/>
</dbReference>
<dbReference type="PANTHER" id="PTHR13459:SF1">
    <property type="entry name" value="E3 UBIQUITIN-PROTEIN LIGASE RNF220 ISOFORM X1"/>
    <property type="match status" value="1"/>
</dbReference>
<gene>
    <name evidence="8" type="ORF">FA13DRAFT_1706978</name>
</gene>
<dbReference type="GO" id="GO:0016567">
    <property type="term" value="P:protein ubiquitination"/>
    <property type="evidence" value="ECO:0007669"/>
    <property type="project" value="TreeGrafter"/>
</dbReference>
<keyword evidence="2" id="KW-0227">DNA damage</keyword>
<feature type="domain" description="UBZ4-type" evidence="7">
    <location>
        <begin position="168"/>
        <end position="193"/>
    </location>
</feature>
<dbReference type="GO" id="GO:0008270">
    <property type="term" value="F:zinc ion binding"/>
    <property type="evidence" value="ECO:0007669"/>
    <property type="project" value="UniProtKB-KW"/>
</dbReference>
<sequence>MALSAVAKGKKRALVEDREGSSSTQALEASVKRSKCGCAYAARAETRDCPICKEKIPLRLLGRHADIEAERIDYIIQQIGSEEPIRDEFEEDSRSFSPTRSRRSAMKAFKYVAPRTVRADAADPTVKTLQAIKRHRRQRHAKLKELIKEDDEDEPRRSNWARGLVGGQMECPICSQTIRGDQGVLEAHVDSCVANEELRMAEQVQQEALQRQYEEEAQWEDTNNGHYVGDLRGAGFHTRDHQTQDVDDEIDIDGDDAAFGAPQFTEGDVVRLRQDEGEDDSDEPIAVATLAIRRRGSPRLASTPTLQTPDEPHENPACLEVASMATRKRGDRAQFMSTLKSTVTPEDSLPTGSSSASPVCRICLDPVLAYMLQRVLATLPWVDQTVPNM</sequence>
<evidence type="ECO:0000256" key="3">
    <source>
        <dbReference type="ARBA" id="ARBA00022771"/>
    </source>
</evidence>
<feature type="domain" description="UBZ4-type" evidence="7">
    <location>
        <begin position="46"/>
        <end position="69"/>
    </location>
</feature>
<dbReference type="InterPro" id="IPR006642">
    <property type="entry name" value="Rad18_UBZ4"/>
</dbReference>
<dbReference type="GO" id="GO:0061630">
    <property type="term" value="F:ubiquitin protein ligase activity"/>
    <property type="evidence" value="ECO:0007669"/>
    <property type="project" value="TreeGrafter"/>
</dbReference>
<evidence type="ECO:0000259" key="7">
    <source>
        <dbReference type="SMART" id="SM00734"/>
    </source>
</evidence>
<dbReference type="OrthoDB" id="6270329at2759"/>
<keyword evidence="3" id="KW-0863">Zinc-finger</keyword>
<accession>A0A4Y7TNH2</accession>
<evidence type="ECO:0000256" key="5">
    <source>
        <dbReference type="ARBA" id="ARBA00023204"/>
    </source>
</evidence>
<keyword evidence="9" id="KW-1185">Reference proteome</keyword>